<comment type="similarity">
    <text evidence="14">Belongs to the CRISPR-associated endonuclease Cas1 family.</text>
</comment>
<keyword evidence="7" id="KW-0408">Iron</keyword>
<dbReference type="PATRIC" id="fig|1300222.3.peg.3802"/>
<dbReference type="HAMAP" id="MF_01470">
    <property type="entry name" value="Cas1"/>
    <property type="match status" value="1"/>
</dbReference>
<evidence type="ECO:0000256" key="13">
    <source>
        <dbReference type="ARBA" id="ARBA00038592"/>
    </source>
</evidence>
<feature type="binding site" evidence="14">
    <location>
        <position position="439"/>
    </location>
    <ligand>
        <name>Mn(2+)</name>
        <dbReference type="ChEBI" id="CHEBI:29035"/>
    </ligand>
</feature>
<keyword evidence="5" id="KW-0269">Exonuclease</keyword>
<dbReference type="RefSeq" id="WP_003389987.1">
    <property type="nucleotide sequence ID" value="NZ_APBN01000009.1"/>
</dbReference>
<reference evidence="16 17" key="1">
    <citation type="submission" date="2013-03" db="EMBL/GenBank/DDBJ databases">
        <title>Assembly of a new bacterial strain Brevibacillus borstelensis AK1.</title>
        <authorList>
            <person name="Rajan I."/>
            <person name="PoliReddy D."/>
            <person name="Sugumar T."/>
            <person name="Rathinam K."/>
            <person name="Alqarawi S."/>
            <person name="Khalil A.B."/>
            <person name="Sivakumar N."/>
        </authorList>
    </citation>
    <scope>NUCLEOTIDE SEQUENCE [LARGE SCALE GENOMIC DNA]</scope>
    <source>
        <strain evidence="16 17">AK1</strain>
    </source>
</reference>
<dbReference type="GeneID" id="89498019"/>
<dbReference type="STRING" id="1300222.I532_18142"/>
<dbReference type="GO" id="GO:0004527">
    <property type="term" value="F:exonuclease activity"/>
    <property type="evidence" value="ECO:0007669"/>
    <property type="project" value="UniProtKB-KW"/>
</dbReference>
<dbReference type="PANTHER" id="PTHR34353:SF2">
    <property type="entry name" value="CRISPR-ASSOCIATED ENDONUCLEASE CAS1 1"/>
    <property type="match status" value="1"/>
</dbReference>
<dbReference type="Gene3D" id="1.20.120.920">
    <property type="entry name" value="CRISPR-associated endonuclease Cas1, C-terminal domain"/>
    <property type="match status" value="1"/>
</dbReference>
<keyword evidence="11 14" id="KW-0464">Manganese</keyword>
<evidence type="ECO:0000256" key="5">
    <source>
        <dbReference type="ARBA" id="ARBA00022839"/>
    </source>
</evidence>
<dbReference type="EMBL" id="APBN01000009">
    <property type="protein sequence ID" value="EMT51167.1"/>
    <property type="molecule type" value="Genomic_DNA"/>
</dbReference>
<sequence length="548" mass="62116">MSAAADQPLTRIMALHALEYCERLFFLEEVEEIRFADQAVYDGRRLHEEMPEYIELTNFTLESPTLGIRGKVDCIRSVDGNWIPYEYKKGHAKKSSSRGIYEAWPSDEIQVAAYAMLLEEHFGQRIPEGKVYYASDHRTVSVPVDEQMRSRVRQAISRAEALRASTERPHITTNERLCARCSLAPVCLPEEERLLDSPKREVIRLFPEDREKLDLHVASHGAYIRRSGLSLVVEQRDGEKEVFPSEQINSLSIHGQSVQLSTQALMLCAEKGIAVHWLTGGGNYIGSVTKAAGGVQRRLRQYKALTDDAVKLALAKKLVLAKMESQLRYVLRCTRGKPRSNTVVTAVEAIRHAVSHSQKVKTTEELLGWEGSAAKAYFACFAEFTADELEAGMAFSHRNRRPPKDPANALLSFYYGMLYKDCVEAITVVGLDPTIGFYHQPRSQAYPLALDLMEIFRVSLCDITAMGTIHRKQWDVEEDFTKAGDQVWLSEAGKKKAIAAYERRKQDTWKHPVIGYSLSYDRAIELEVRLLEKEWSGRPGLFAQSRLR</sequence>
<dbReference type="Gene3D" id="3.90.320.10">
    <property type="match status" value="1"/>
</dbReference>
<dbReference type="InterPro" id="IPR042206">
    <property type="entry name" value="CRISPR-assoc_Cas1_C"/>
</dbReference>
<keyword evidence="1 14" id="KW-0540">Nuclease</keyword>
<evidence type="ECO:0000313" key="17">
    <source>
        <dbReference type="Proteomes" id="UP000012081"/>
    </source>
</evidence>
<comment type="caution">
    <text evidence="16">The sequence shown here is derived from an EMBL/GenBank/DDBJ whole genome shotgun (WGS) entry which is preliminary data.</text>
</comment>
<evidence type="ECO:0000313" key="16">
    <source>
        <dbReference type="EMBL" id="EMT51167.1"/>
    </source>
</evidence>
<evidence type="ECO:0000256" key="12">
    <source>
        <dbReference type="ARBA" id="ARBA00033996"/>
    </source>
</evidence>
<comment type="catalytic activity">
    <reaction evidence="12">
        <text>exonucleolytic cleavage in the 5'- to 3'-direction to yield nucleoside 3'-phosphates.</text>
        <dbReference type="EC" id="3.1.12.1"/>
    </reaction>
</comment>
<evidence type="ECO:0000256" key="9">
    <source>
        <dbReference type="ARBA" id="ARBA00023118"/>
    </source>
</evidence>
<dbReference type="GO" id="GO:0043571">
    <property type="term" value="P:maintenance of CRISPR repeat elements"/>
    <property type="evidence" value="ECO:0007669"/>
    <property type="project" value="UniProtKB-UniRule"/>
</dbReference>
<dbReference type="GO" id="GO:0004520">
    <property type="term" value="F:DNA endonuclease activity"/>
    <property type="evidence" value="ECO:0007669"/>
    <property type="project" value="InterPro"/>
</dbReference>
<evidence type="ECO:0000256" key="14">
    <source>
        <dbReference type="HAMAP-Rule" id="MF_01470"/>
    </source>
</evidence>
<evidence type="ECO:0000256" key="8">
    <source>
        <dbReference type="ARBA" id="ARBA00023014"/>
    </source>
</evidence>
<comment type="function">
    <text evidence="14">CRISPR (clustered regularly interspaced short palindromic repeat), is an adaptive immune system that provides protection against mobile genetic elements (viruses, transposable elements and conjugative plasmids). CRISPR clusters contain spacers, sequences complementary to antecedent mobile elements, and target invading nucleic acids. CRISPR clusters are transcribed and processed into CRISPR RNA (crRNA). Acts as a dsDNA endonuclease. Involved in the integration of spacer DNA into the CRISPR cassette.</text>
</comment>
<evidence type="ECO:0000256" key="10">
    <source>
        <dbReference type="ARBA" id="ARBA00023125"/>
    </source>
</evidence>
<dbReference type="InterPro" id="IPR050646">
    <property type="entry name" value="Cas1"/>
</dbReference>
<name>M8DCR9_9BACL</name>
<evidence type="ECO:0000256" key="4">
    <source>
        <dbReference type="ARBA" id="ARBA00022801"/>
    </source>
</evidence>
<dbReference type="Pfam" id="PF01930">
    <property type="entry name" value="Cas_Cas4"/>
    <property type="match status" value="1"/>
</dbReference>
<keyword evidence="2 14" id="KW-0479">Metal-binding</keyword>
<dbReference type="GO" id="GO:0051536">
    <property type="term" value="F:iron-sulfur cluster binding"/>
    <property type="evidence" value="ECO:0007669"/>
    <property type="project" value="UniProtKB-KW"/>
</dbReference>
<keyword evidence="6 14" id="KW-0460">Magnesium</keyword>
<keyword evidence="8" id="KW-0411">Iron-sulfur</keyword>
<dbReference type="GO" id="GO:0003677">
    <property type="term" value="F:DNA binding"/>
    <property type="evidence" value="ECO:0007669"/>
    <property type="project" value="UniProtKB-KW"/>
</dbReference>
<dbReference type="Pfam" id="PF01867">
    <property type="entry name" value="Cas_Cas1"/>
    <property type="match status" value="1"/>
</dbReference>
<keyword evidence="4 14" id="KW-0378">Hydrolase</keyword>
<protein>
    <recommendedName>
        <fullName evidence="14">CRISPR-associated endonuclease Cas1</fullName>
        <ecNumber evidence="14">3.1.-.-</ecNumber>
    </recommendedName>
</protein>
<comment type="cofactor">
    <cofactor evidence="14">
        <name>Mg(2+)</name>
        <dbReference type="ChEBI" id="CHEBI:18420"/>
    </cofactor>
    <cofactor evidence="14">
        <name>Mn(2+)</name>
        <dbReference type="ChEBI" id="CHEBI:29035"/>
    </cofactor>
</comment>
<dbReference type="AlphaFoldDB" id="M8DCR9"/>
<keyword evidence="9 14" id="KW-0051">Antiviral defense</keyword>
<dbReference type="CDD" id="cd09634">
    <property type="entry name" value="Cas1_I-II-III"/>
    <property type="match status" value="1"/>
</dbReference>
<keyword evidence="10 14" id="KW-0238">DNA-binding</keyword>
<evidence type="ECO:0000256" key="3">
    <source>
        <dbReference type="ARBA" id="ARBA00022759"/>
    </source>
</evidence>
<dbReference type="Gene3D" id="3.100.10.20">
    <property type="entry name" value="CRISPR-associated endonuclease Cas1, N-terminal domain"/>
    <property type="match status" value="1"/>
</dbReference>
<dbReference type="InterPro" id="IPR002729">
    <property type="entry name" value="CRISPR-assoc_Cas1"/>
</dbReference>
<feature type="domain" description="DUF83" evidence="15">
    <location>
        <begin position="13"/>
        <end position="188"/>
    </location>
</feature>
<dbReference type="EC" id="3.1.-.-" evidence="14"/>
<dbReference type="InterPro" id="IPR022765">
    <property type="entry name" value="Dna2/Cas4_DUF83"/>
</dbReference>
<evidence type="ECO:0000256" key="2">
    <source>
        <dbReference type="ARBA" id="ARBA00022723"/>
    </source>
</evidence>
<dbReference type="InterPro" id="IPR011604">
    <property type="entry name" value="PDDEXK-like_dom_sf"/>
</dbReference>
<evidence type="ECO:0000256" key="6">
    <source>
        <dbReference type="ARBA" id="ARBA00022842"/>
    </source>
</evidence>
<evidence type="ECO:0000259" key="15">
    <source>
        <dbReference type="Pfam" id="PF01930"/>
    </source>
</evidence>
<dbReference type="NCBIfam" id="TIGR00372">
    <property type="entry name" value="cas4"/>
    <property type="match status" value="1"/>
</dbReference>
<keyword evidence="3 14" id="KW-0255">Endonuclease</keyword>
<keyword evidence="17" id="KW-1185">Reference proteome</keyword>
<dbReference type="InterPro" id="IPR042211">
    <property type="entry name" value="CRISPR-assoc_Cas1_N"/>
</dbReference>
<feature type="binding site" evidence="14">
    <location>
        <position position="370"/>
    </location>
    <ligand>
        <name>Mn(2+)</name>
        <dbReference type="ChEBI" id="CHEBI:29035"/>
    </ligand>
</feature>
<dbReference type="GO" id="GO:0046872">
    <property type="term" value="F:metal ion binding"/>
    <property type="evidence" value="ECO:0007669"/>
    <property type="project" value="UniProtKB-UniRule"/>
</dbReference>
<evidence type="ECO:0000256" key="11">
    <source>
        <dbReference type="ARBA" id="ARBA00023211"/>
    </source>
</evidence>
<comment type="subunit">
    <text evidence="13 14">Homodimer, forms a heterotetramer with a Cas2 homodimer.</text>
</comment>
<dbReference type="NCBIfam" id="TIGR00287">
    <property type="entry name" value="cas1"/>
    <property type="match status" value="1"/>
</dbReference>
<feature type="binding site" evidence="14">
    <location>
        <position position="454"/>
    </location>
    <ligand>
        <name>Mn(2+)</name>
        <dbReference type="ChEBI" id="CHEBI:29035"/>
    </ligand>
</feature>
<organism evidence="16 17">
    <name type="scientific">Brevibacillus borstelensis AK1</name>
    <dbReference type="NCBI Taxonomy" id="1300222"/>
    <lineage>
        <taxon>Bacteria</taxon>
        <taxon>Bacillati</taxon>
        <taxon>Bacillota</taxon>
        <taxon>Bacilli</taxon>
        <taxon>Bacillales</taxon>
        <taxon>Paenibacillaceae</taxon>
        <taxon>Brevibacillus</taxon>
    </lineage>
</organism>
<proteinExistence type="inferred from homology"/>
<dbReference type="InterPro" id="IPR013343">
    <property type="entry name" value="CRISPR-assoc_prot_Cas4"/>
</dbReference>
<dbReference type="NCBIfam" id="TIGR03983">
    <property type="entry name" value="cas1_MYXAN"/>
    <property type="match status" value="1"/>
</dbReference>
<dbReference type="PANTHER" id="PTHR34353">
    <property type="entry name" value="CRISPR-ASSOCIATED ENDONUCLEASE CAS1 1"/>
    <property type="match status" value="1"/>
</dbReference>
<dbReference type="GO" id="GO:0051607">
    <property type="term" value="P:defense response to virus"/>
    <property type="evidence" value="ECO:0007669"/>
    <property type="project" value="UniProtKB-UniRule"/>
</dbReference>
<dbReference type="InterPro" id="IPR023844">
    <property type="entry name" value="CRISPR-assoc_Cas1_MYXAN"/>
</dbReference>
<evidence type="ECO:0000256" key="7">
    <source>
        <dbReference type="ARBA" id="ARBA00023004"/>
    </source>
</evidence>
<evidence type="ECO:0000256" key="1">
    <source>
        <dbReference type="ARBA" id="ARBA00022722"/>
    </source>
</evidence>
<dbReference type="Proteomes" id="UP000012081">
    <property type="component" value="Unassembled WGS sequence"/>
</dbReference>
<gene>
    <name evidence="14" type="primary">cas1</name>
    <name evidence="16" type="ORF">I532_18142</name>
</gene>
<accession>M8DCR9</accession>